<evidence type="ECO:0000256" key="1">
    <source>
        <dbReference type="ARBA" id="ARBA00004651"/>
    </source>
</evidence>
<accession>A0ABU3IAU7</accession>
<dbReference type="PANTHER" id="PTHR43394">
    <property type="entry name" value="ATP-DEPENDENT PERMEASE MDL1, MITOCHONDRIAL"/>
    <property type="match status" value="1"/>
</dbReference>
<evidence type="ECO:0000256" key="2">
    <source>
        <dbReference type="ARBA" id="ARBA00022692"/>
    </source>
</evidence>
<evidence type="ECO:0000259" key="9">
    <source>
        <dbReference type="PROSITE" id="PS50929"/>
    </source>
</evidence>
<feature type="transmembrane region" description="Helical" evidence="7">
    <location>
        <begin position="127"/>
        <end position="151"/>
    </location>
</feature>
<dbReference type="InterPro" id="IPR003593">
    <property type="entry name" value="AAA+_ATPase"/>
</dbReference>
<keyword evidence="11" id="KW-1185">Reference proteome</keyword>
<dbReference type="InterPro" id="IPR027417">
    <property type="entry name" value="P-loop_NTPase"/>
</dbReference>
<dbReference type="Gene3D" id="1.20.1560.10">
    <property type="entry name" value="ABC transporter type 1, transmembrane domain"/>
    <property type="match status" value="1"/>
</dbReference>
<evidence type="ECO:0000256" key="3">
    <source>
        <dbReference type="ARBA" id="ARBA00022741"/>
    </source>
</evidence>
<dbReference type="Gene3D" id="3.40.50.300">
    <property type="entry name" value="P-loop containing nucleotide triphosphate hydrolases"/>
    <property type="match status" value="1"/>
</dbReference>
<keyword evidence="2 7" id="KW-0812">Transmembrane</keyword>
<dbReference type="PROSITE" id="PS00211">
    <property type="entry name" value="ABC_TRANSPORTER_1"/>
    <property type="match status" value="1"/>
</dbReference>
<keyword evidence="4 10" id="KW-0067">ATP-binding</keyword>
<evidence type="ECO:0000256" key="6">
    <source>
        <dbReference type="ARBA" id="ARBA00023136"/>
    </source>
</evidence>
<feature type="transmembrane region" description="Helical" evidence="7">
    <location>
        <begin position="54"/>
        <end position="83"/>
    </location>
</feature>
<feature type="domain" description="ABC transmembrane type-1" evidence="9">
    <location>
        <begin position="18"/>
        <end position="300"/>
    </location>
</feature>
<comment type="caution">
    <text evidence="10">The sequence shown here is derived from an EMBL/GenBank/DDBJ whole genome shotgun (WGS) entry which is preliminary data.</text>
</comment>
<evidence type="ECO:0000313" key="11">
    <source>
        <dbReference type="Proteomes" id="UP001247542"/>
    </source>
</evidence>
<dbReference type="InterPro" id="IPR011527">
    <property type="entry name" value="ABC1_TM_dom"/>
</dbReference>
<evidence type="ECO:0000259" key="8">
    <source>
        <dbReference type="PROSITE" id="PS50893"/>
    </source>
</evidence>
<gene>
    <name evidence="10" type="ORF">QS713_05410</name>
</gene>
<evidence type="ECO:0000256" key="4">
    <source>
        <dbReference type="ARBA" id="ARBA00022840"/>
    </source>
</evidence>
<keyword evidence="3" id="KW-0547">Nucleotide-binding</keyword>
<dbReference type="PROSITE" id="PS50893">
    <property type="entry name" value="ABC_TRANSPORTER_2"/>
    <property type="match status" value="1"/>
</dbReference>
<proteinExistence type="predicted"/>
<dbReference type="PROSITE" id="PS50929">
    <property type="entry name" value="ABC_TM1F"/>
    <property type="match status" value="1"/>
</dbReference>
<dbReference type="PANTHER" id="PTHR43394:SF1">
    <property type="entry name" value="ATP-BINDING CASSETTE SUB-FAMILY B MEMBER 10, MITOCHONDRIAL"/>
    <property type="match status" value="1"/>
</dbReference>
<dbReference type="InterPro" id="IPR039421">
    <property type="entry name" value="Type_1_exporter"/>
</dbReference>
<comment type="subcellular location">
    <subcellularLocation>
        <location evidence="1">Cell membrane</location>
        <topology evidence="1">Multi-pass membrane protein</topology>
    </subcellularLocation>
</comment>
<keyword evidence="5 7" id="KW-1133">Transmembrane helix</keyword>
<protein>
    <submittedName>
        <fullName evidence="10">ABC transporter ATP-binding protein</fullName>
    </submittedName>
</protein>
<keyword evidence="6 7" id="KW-0472">Membrane</keyword>
<feature type="transmembrane region" description="Helical" evidence="7">
    <location>
        <begin position="237"/>
        <end position="259"/>
    </location>
</feature>
<sequence length="575" mass="62485">MLLRVAKRAVSKFWLAAIGVVVLQLGQALAQLYLPTLNARIIDEGVAKGDLGYIWSTGAVMLALALGQAVLAIGAVYCGSYLGMRTGQDLRTRVFERVSSFSQKEIAQFSPGSLITRSTNDVNQMQLFFGFGSIALVSAPIMSIGGIVMALRENVGLGWLMGISIPLLLAITLVIISKMVPLFRSYQDRIDAVNLVLREQLTGIRVLRAFVREDTERTRFAKANEDMTDVSRRVGQLFIIIFPLIMFVLNATVVAIYWFGGHQIEAGTTQIGTLVAYMTYMMLILTGILNLSFMSAMIPRAAVSAERICEVLDTDTSLEPPENGGTDVTVPGQVAFENVTFAYPGADEPVLDGLDFEVTRGQTLAFIGSTGAGKTTVANLIPRLYDATGGTVRVGGVDVRKLAESQLSQTLGYVPQNPYLFAGTVRSNMLFGNPDASEEQIWRALELAEAAEFVRDMPKGLDSPIGQGGSNVSGGQRQRLCIARAIVHEPDVFIFDDSFSALDLTTDARVREKIWTALPQATKIVIAQRVSTITQADQIIVLEAGRVVGRGTHEHLLEHCKAYREIVDSQIGVEA</sequence>
<dbReference type="SUPFAM" id="SSF52540">
    <property type="entry name" value="P-loop containing nucleoside triphosphate hydrolases"/>
    <property type="match status" value="1"/>
</dbReference>
<reference evidence="10 11" key="1">
    <citation type="submission" date="2023-06" db="EMBL/GenBank/DDBJ databases">
        <title>Draft genome sequence of Gleimia hominis type strain CCUG 57540T.</title>
        <authorList>
            <person name="Salva-Serra F."/>
            <person name="Cardew S."/>
            <person name="Jensie Markopoulos S."/>
            <person name="Ohlen M."/>
            <person name="Inganas E."/>
            <person name="Svensson-Stadler L."/>
            <person name="Moore E.R.B."/>
        </authorList>
    </citation>
    <scope>NUCLEOTIDE SEQUENCE [LARGE SCALE GENOMIC DNA]</scope>
    <source>
        <strain evidence="10 11">CCUG 57540</strain>
    </source>
</reference>
<feature type="transmembrane region" description="Helical" evidence="7">
    <location>
        <begin position="157"/>
        <end position="176"/>
    </location>
</feature>
<dbReference type="EMBL" id="JASXSX010000001">
    <property type="protein sequence ID" value="MDT3767498.1"/>
    <property type="molecule type" value="Genomic_DNA"/>
</dbReference>
<name>A0ABU3IAU7_9ACTO</name>
<dbReference type="GO" id="GO:0005524">
    <property type="term" value="F:ATP binding"/>
    <property type="evidence" value="ECO:0007669"/>
    <property type="project" value="UniProtKB-KW"/>
</dbReference>
<dbReference type="SUPFAM" id="SSF90123">
    <property type="entry name" value="ABC transporter transmembrane region"/>
    <property type="match status" value="1"/>
</dbReference>
<organism evidence="10 11">
    <name type="scientific">Gleimia hominis</name>
    <dbReference type="NCBI Taxonomy" id="595468"/>
    <lineage>
        <taxon>Bacteria</taxon>
        <taxon>Bacillati</taxon>
        <taxon>Actinomycetota</taxon>
        <taxon>Actinomycetes</taxon>
        <taxon>Actinomycetales</taxon>
        <taxon>Actinomycetaceae</taxon>
        <taxon>Gleimia</taxon>
    </lineage>
</organism>
<dbReference type="SMART" id="SM00382">
    <property type="entry name" value="AAA"/>
    <property type="match status" value="1"/>
</dbReference>
<feature type="transmembrane region" description="Helical" evidence="7">
    <location>
        <begin position="271"/>
        <end position="291"/>
    </location>
</feature>
<evidence type="ECO:0000256" key="7">
    <source>
        <dbReference type="SAM" id="Phobius"/>
    </source>
</evidence>
<dbReference type="Proteomes" id="UP001247542">
    <property type="component" value="Unassembled WGS sequence"/>
</dbReference>
<dbReference type="InterPro" id="IPR017871">
    <property type="entry name" value="ABC_transporter-like_CS"/>
</dbReference>
<dbReference type="InterPro" id="IPR036640">
    <property type="entry name" value="ABC1_TM_sf"/>
</dbReference>
<feature type="domain" description="ABC transporter" evidence="8">
    <location>
        <begin position="334"/>
        <end position="569"/>
    </location>
</feature>
<dbReference type="Pfam" id="PF00664">
    <property type="entry name" value="ABC_membrane"/>
    <property type="match status" value="1"/>
</dbReference>
<dbReference type="Pfam" id="PF00005">
    <property type="entry name" value="ABC_tran"/>
    <property type="match status" value="1"/>
</dbReference>
<evidence type="ECO:0000313" key="10">
    <source>
        <dbReference type="EMBL" id="MDT3767498.1"/>
    </source>
</evidence>
<evidence type="ECO:0000256" key="5">
    <source>
        <dbReference type="ARBA" id="ARBA00022989"/>
    </source>
</evidence>
<dbReference type="InterPro" id="IPR003439">
    <property type="entry name" value="ABC_transporter-like_ATP-bd"/>
</dbReference>
<dbReference type="CDD" id="cd18548">
    <property type="entry name" value="ABC_6TM_Tm287_like"/>
    <property type="match status" value="1"/>
</dbReference>